<feature type="domain" description="Uroporphyrinogen decarboxylase (URO-D)" evidence="1">
    <location>
        <begin position="2"/>
        <end position="123"/>
    </location>
</feature>
<gene>
    <name evidence="2" type="ORF">J2Z64_000074</name>
</gene>
<dbReference type="InterPro" id="IPR038071">
    <property type="entry name" value="UROD/MetE-like_sf"/>
</dbReference>
<dbReference type="SUPFAM" id="SSF51726">
    <property type="entry name" value="UROD/MetE-like"/>
    <property type="match status" value="1"/>
</dbReference>
<dbReference type="Gene3D" id="3.20.20.210">
    <property type="match status" value="1"/>
</dbReference>
<dbReference type="AlphaFoldDB" id="A0A9X0YMR5"/>
<keyword evidence="3" id="KW-1185">Reference proteome</keyword>
<reference evidence="2" key="1">
    <citation type="submission" date="2021-03" db="EMBL/GenBank/DDBJ databases">
        <title>Genomic Encyclopedia of Type Strains, Phase IV (KMG-IV): sequencing the most valuable type-strain genomes for metagenomic binning, comparative biology and taxonomic classification.</title>
        <authorList>
            <person name="Goeker M."/>
        </authorList>
    </citation>
    <scope>NUCLEOTIDE SEQUENCE</scope>
    <source>
        <strain evidence="2">DSM 107338</strain>
    </source>
</reference>
<name>A0A9X0YMR5_9BACI</name>
<evidence type="ECO:0000313" key="2">
    <source>
        <dbReference type="EMBL" id="MBP2075863.1"/>
    </source>
</evidence>
<protein>
    <submittedName>
        <fullName evidence="2">Uroporphyrinogen-III decarboxylase</fullName>
    </submittedName>
</protein>
<organism evidence="2 3">
    <name type="scientific">Oceanobacillus polygoni</name>
    <dbReference type="NCBI Taxonomy" id="1235259"/>
    <lineage>
        <taxon>Bacteria</taxon>
        <taxon>Bacillati</taxon>
        <taxon>Bacillota</taxon>
        <taxon>Bacilli</taxon>
        <taxon>Bacillales</taxon>
        <taxon>Bacillaceae</taxon>
        <taxon>Oceanobacillus</taxon>
    </lineage>
</organism>
<proteinExistence type="predicted"/>
<dbReference type="GO" id="GO:0004853">
    <property type="term" value="F:uroporphyrinogen decarboxylase activity"/>
    <property type="evidence" value="ECO:0007669"/>
    <property type="project" value="InterPro"/>
</dbReference>
<dbReference type="Pfam" id="PF01208">
    <property type="entry name" value="URO-D"/>
    <property type="match status" value="1"/>
</dbReference>
<dbReference type="EMBL" id="JAGGMB010000001">
    <property type="protein sequence ID" value="MBP2075863.1"/>
    <property type="molecule type" value="Genomic_DNA"/>
</dbReference>
<dbReference type="GO" id="GO:0006779">
    <property type="term" value="P:porphyrin-containing compound biosynthetic process"/>
    <property type="evidence" value="ECO:0007669"/>
    <property type="project" value="InterPro"/>
</dbReference>
<sequence length="129" mass="14636">MDMKENPALFKQALDVITETTVNFVEANVNADVDGFFFATQCATTELLTEEECKEFGVSYDLKVIESYNQATFLNIAHMHGDRIMFDLIEKYPVNVLNWHDRWVSPSLAEARSKTDKCLLGGIRELVAP</sequence>
<dbReference type="InterPro" id="IPR000257">
    <property type="entry name" value="Uroporphyrinogen_deCOase"/>
</dbReference>
<accession>A0A9X0YMR5</accession>
<dbReference type="Proteomes" id="UP001138793">
    <property type="component" value="Unassembled WGS sequence"/>
</dbReference>
<evidence type="ECO:0000259" key="1">
    <source>
        <dbReference type="Pfam" id="PF01208"/>
    </source>
</evidence>
<evidence type="ECO:0000313" key="3">
    <source>
        <dbReference type="Proteomes" id="UP001138793"/>
    </source>
</evidence>
<comment type="caution">
    <text evidence="2">The sequence shown here is derived from an EMBL/GenBank/DDBJ whole genome shotgun (WGS) entry which is preliminary data.</text>
</comment>